<dbReference type="InterPro" id="IPR011251">
    <property type="entry name" value="Luciferase-like_dom"/>
</dbReference>
<proteinExistence type="predicted"/>
<dbReference type="SUPFAM" id="SSF51679">
    <property type="entry name" value="Bacterial luciferase-like"/>
    <property type="match status" value="1"/>
</dbReference>
<evidence type="ECO:0000313" key="2">
    <source>
        <dbReference type="EMBL" id="BBX16137.1"/>
    </source>
</evidence>
<dbReference type="Proteomes" id="UP000467006">
    <property type="component" value="Chromosome"/>
</dbReference>
<dbReference type="PANTHER" id="PTHR42847:SF4">
    <property type="entry name" value="ALKANESULFONATE MONOOXYGENASE-RELATED"/>
    <property type="match status" value="1"/>
</dbReference>
<reference evidence="2 3" key="1">
    <citation type="journal article" date="2019" name="Emerg. Microbes Infect.">
        <title>Comprehensive subspecies identification of 175 nontuberculous mycobacteria species based on 7547 genomic profiles.</title>
        <authorList>
            <person name="Matsumoto Y."/>
            <person name="Kinjo T."/>
            <person name="Motooka D."/>
            <person name="Nabeya D."/>
            <person name="Jung N."/>
            <person name="Uechi K."/>
            <person name="Horii T."/>
            <person name="Iida T."/>
            <person name="Fujita J."/>
            <person name="Nakamura S."/>
        </authorList>
    </citation>
    <scope>NUCLEOTIDE SEQUENCE [LARGE SCALE GENOMIC DNA]</scope>
    <source>
        <strain evidence="2 3">JCM 6396</strain>
    </source>
</reference>
<accession>A0A7I7JWA0</accession>
<gene>
    <name evidence="2" type="ORF">MDUV_09970</name>
</gene>
<keyword evidence="3" id="KW-1185">Reference proteome</keyword>
<protein>
    <submittedName>
        <fullName evidence="2">LLM class F420-dependent oxidoreductase</fullName>
    </submittedName>
</protein>
<evidence type="ECO:0000313" key="3">
    <source>
        <dbReference type="Proteomes" id="UP000467006"/>
    </source>
</evidence>
<dbReference type="RefSeq" id="WP_098003436.1">
    <property type="nucleotide sequence ID" value="NZ_AP022563.1"/>
</dbReference>
<dbReference type="Gene3D" id="3.20.20.30">
    <property type="entry name" value="Luciferase-like domain"/>
    <property type="match status" value="1"/>
</dbReference>
<dbReference type="PANTHER" id="PTHR42847">
    <property type="entry name" value="ALKANESULFONATE MONOOXYGENASE"/>
    <property type="match status" value="1"/>
</dbReference>
<sequence length="301" mass="32150">MTLSFSLELPTQRVEDPAEFVSAAAVTEVAQAAEAAGYSAVHVTDHPAPDTKWLDHGGHHALDPFVALSFAAAATSSIKLLTNVYIAAYRNPLLGAKSIQSLQVLSGERLIIGTAAGYLKPEFRSLGVDFDNRGALLDEALDVLGKVLSGEDVAYEGSSFQTRGVRLRPVPSSPPPIWIGGNSKPAVRRAISRGQGWAPFNTFGYATASRTAEISTIEELESAITWARSYAAEIGRSEPLDICFSAGNLLDDDKSTDERHSILERLTSAGVTWLPIAPGGRDRGEVIERAQAFAKEFIVAG</sequence>
<feature type="domain" description="Luciferase-like" evidence="1">
    <location>
        <begin position="21"/>
        <end position="211"/>
    </location>
</feature>
<organism evidence="2 3">
    <name type="scientific">Mycolicibacterium duvalii</name>
    <dbReference type="NCBI Taxonomy" id="39688"/>
    <lineage>
        <taxon>Bacteria</taxon>
        <taxon>Bacillati</taxon>
        <taxon>Actinomycetota</taxon>
        <taxon>Actinomycetes</taxon>
        <taxon>Mycobacteriales</taxon>
        <taxon>Mycobacteriaceae</taxon>
        <taxon>Mycolicibacterium</taxon>
    </lineage>
</organism>
<dbReference type="KEGG" id="mdu:MDUV_09970"/>
<evidence type="ECO:0000259" key="1">
    <source>
        <dbReference type="Pfam" id="PF00296"/>
    </source>
</evidence>
<dbReference type="GO" id="GO:0008726">
    <property type="term" value="F:alkanesulfonate monooxygenase activity"/>
    <property type="evidence" value="ECO:0007669"/>
    <property type="project" value="TreeGrafter"/>
</dbReference>
<dbReference type="Pfam" id="PF00296">
    <property type="entry name" value="Bac_luciferase"/>
    <property type="match status" value="1"/>
</dbReference>
<dbReference type="NCBIfam" id="TIGR03619">
    <property type="entry name" value="F420_Rv2161c"/>
    <property type="match status" value="1"/>
</dbReference>
<dbReference type="InterPro" id="IPR019921">
    <property type="entry name" value="Lucif-like_OxRdtase_Rv2161c"/>
</dbReference>
<dbReference type="AlphaFoldDB" id="A0A7I7JWA0"/>
<dbReference type="InterPro" id="IPR050172">
    <property type="entry name" value="SsuD_RutA_monooxygenase"/>
</dbReference>
<dbReference type="GO" id="GO:0046306">
    <property type="term" value="P:alkanesulfonate catabolic process"/>
    <property type="evidence" value="ECO:0007669"/>
    <property type="project" value="TreeGrafter"/>
</dbReference>
<dbReference type="EMBL" id="AP022563">
    <property type="protein sequence ID" value="BBX16137.1"/>
    <property type="molecule type" value="Genomic_DNA"/>
</dbReference>
<dbReference type="OrthoDB" id="5172444at2"/>
<dbReference type="InterPro" id="IPR036661">
    <property type="entry name" value="Luciferase-like_sf"/>
</dbReference>
<name>A0A7I7JWA0_9MYCO</name>